<dbReference type="Proteomes" id="UP000649573">
    <property type="component" value="Unassembled WGS sequence"/>
</dbReference>
<evidence type="ECO:0000313" key="2">
    <source>
        <dbReference type="Proteomes" id="UP000649573"/>
    </source>
</evidence>
<keyword evidence="2" id="KW-1185">Reference proteome</keyword>
<accession>A0ABQ2VIT9</accession>
<proteinExistence type="predicted"/>
<evidence type="ECO:0000313" key="1">
    <source>
        <dbReference type="EMBL" id="GGU85306.1"/>
    </source>
</evidence>
<dbReference type="EMBL" id="BMRE01000094">
    <property type="protein sequence ID" value="GGU85306.1"/>
    <property type="molecule type" value="Genomic_DNA"/>
</dbReference>
<dbReference type="RefSeq" id="WP_229813500.1">
    <property type="nucleotide sequence ID" value="NZ_BMRE01000094.1"/>
</dbReference>
<sequence>MTGELIKRNTVVLHDDFRMSPEAEISKDVAKLRDLRRELRADESAGVIDKCLSSITSTPEGVTRSPLTDAVLYEGLRTGQIEHVLVVKANAGSVGQLLDNRPLWLKDRVFVRAAMSVNYLLLDAKAKRIVVAGTMSGKAKINRKIGAEL</sequence>
<reference evidence="2" key="1">
    <citation type="journal article" date="2019" name="Int. J. Syst. Evol. Microbiol.">
        <title>The Global Catalogue of Microorganisms (GCM) 10K type strain sequencing project: providing services to taxonomists for standard genome sequencing and annotation.</title>
        <authorList>
            <consortium name="The Broad Institute Genomics Platform"/>
            <consortium name="The Broad Institute Genome Sequencing Center for Infectious Disease"/>
            <person name="Wu L."/>
            <person name="Ma J."/>
        </authorList>
    </citation>
    <scope>NUCLEOTIDE SEQUENCE [LARGE SCALE GENOMIC DNA]</scope>
    <source>
        <strain evidence="2">JCM 3296</strain>
    </source>
</reference>
<comment type="caution">
    <text evidence="1">The sequence shown here is derived from an EMBL/GenBank/DDBJ whole genome shotgun (WGS) entry which is preliminary data.</text>
</comment>
<organism evidence="1 2">
    <name type="scientific">Lentzea flava</name>
    <dbReference type="NCBI Taxonomy" id="103732"/>
    <lineage>
        <taxon>Bacteria</taxon>
        <taxon>Bacillati</taxon>
        <taxon>Actinomycetota</taxon>
        <taxon>Actinomycetes</taxon>
        <taxon>Pseudonocardiales</taxon>
        <taxon>Pseudonocardiaceae</taxon>
        <taxon>Lentzea</taxon>
    </lineage>
</organism>
<protein>
    <submittedName>
        <fullName evidence="1">Uncharacterized protein</fullName>
    </submittedName>
</protein>
<gene>
    <name evidence="1" type="ORF">GCM10010178_89370</name>
</gene>
<name>A0ABQ2VIT9_9PSEU</name>